<dbReference type="EMBL" id="AZBU02000002">
    <property type="protein sequence ID" value="TKR93008.1"/>
    <property type="molecule type" value="Genomic_DNA"/>
</dbReference>
<dbReference type="Pfam" id="PF00328">
    <property type="entry name" value="His_Phos_2"/>
    <property type="match status" value="1"/>
</dbReference>
<dbReference type="CDD" id="cd07061">
    <property type="entry name" value="HP_HAP_like"/>
    <property type="match status" value="1"/>
</dbReference>
<comment type="caution">
    <text evidence="7">The sequence shown here is derived from an EMBL/GenBank/DDBJ whole genome shotgun (WGS) entry which is preliminary data.</text>
</comment>
<dbReference type="GO" id="GO:0000149">
    <property type="term" value="F:SNARE binding"/>
    <property type="evidence" value="ECO:0007669"/>
    <property type="project" value="TreeGrafter"/>
</dbReference>
<evidence type="ECO:0000259" key="6">
    <source>
        <dbReference type="Pfam" id="PF08314"/>
    </source>
</evidence>
<dbReference type="InterPro" id="IPR013244">
    <property type="entry name" value="Sec39_domain"/>
</dbReference>
<protein>
    <recommendedName>
        <fullName evidence="6">Sec39 domain-containing protein</fullName>
    </recommendedName>
</protein>
<keyword evidence="5" id="KW-0732">Signal</keyword>
<keyword evidence="4" id="KW-0653">Protein transport</keyword>
<evidence type="ECO:0000256" key="3">
    <source>
        <dbReference type="ARBA" id="ARBA00022824"/>
    </source>
</evidence>
<keyword evidence="2" id="KW-0813">Transport</keyword>
<comment type="subcellular location">
    <subcellularLocation>
        <location evidence="1">Endoplasmic reticulum</location>
    </subcellularLocation>
</comment>
<reference evidence="7 8" key="1">
    <citation type="journal article" date="2015" name="Genome Biol.">
        <title>Comparative genomics of Steinernema reveals deeply conserved gene regulatory networks.</title>
        <authorList>
            <person name="Dillman A.R."/>
            <person name="Macchietto M."/>
            <person name="Porter C.F."/>
            <person name="Rogers A."/>
            <person name="Williams B."/>
            <person name="Antoshechkin I."/>
            <person name="Lee M.M."/>
            <person name="Goodwin Z."/>
            <person name="Lu X."/>
            <person name="Lewis E.E."/>
            <person name="Goodrich-Blair H."/>
            <person name="Stock S.P."/>
            <person name="Adams B.J."/>
            <person name="Sternberg P.W."/>
            <person name="Mortazavi A."/>
        </authorList>
    </citation>
    <scope>NUCLEOTIDE SEQUENCE [LARGE SCALE GENOMIC DNA]</scope>
    <source>
        <strain evidence="7 8">ALL</strain>
    </source>
</reference>
<feature type="signal peptide" evidence="5">
    <location>
        <begin position="1"/>
        <end position="18"/>
    </location>
</feature>
<dbReference type="InterPro" id="IPR033379">
    <property type="entry name" value="Acid_Pase_AS"/>
</dbReference>
<evidence type="ECO:0000256" key="5">
    <source>
        <dbReference type="SAM" id="SignalP"/>
    </source>
</evidence>
<evidence type="ECO:0000256" key="1">
    <source>
        <dbReference type="ARBA" id="ARBA00004240"/>
    </source>
</evidence>
<dbReference type="GO" id="GO:0070939">
    <property type="term" value="C:Dsl1/NZR complex"/>
    <property type="evidence" value="ECO:0007669"/>
    <property type="project" value="TreeGrafter"/>
</dbReference>
<evidence type="ECO:0000313" key="7">
    <source>
        <dbReference type="EMBL" id="TKR93008.1"/>
    </source>
</evidence>
<keyword evidence="3" id="KW-0256">Endoplasmic reticulum</keyword>
<feature type="chain" id="PRO_5020668660" description="Sec39 domain-containing protein" evidence="5">
    <location>
        <begin position="19"/>
        <end position="1126"/>
    </location>
</feature>
<dbReference type="STRING" id="34508.A0A4U5P9Q0"/>
<evidence type="ECO:0000256" key="4">
    <source>
        <dbReference type="ARBA" id="ARBA00022927"/>
    </source>
</evidence>
<dbReference type="Proteomes" id="UP000298663">
    <property type="component" value="Unassembled WGS sequence"/>
</dbReference>
<evidence type="ECO:0000313" key="8">
    <source>
        <dbReference type="Proteomes" id="UP000298663"/>
    </source>
</evidence>
<dbReference type="GO" id="GO:0016791">
    <property type="term" value="F:phosphatase activity"/>
    <property type="evidence" value="ECO:0007669"/>
    <property type="project" value="UniProtKB-ARBA"/>
</dbReference>
<dbReference type="Pfam" id="PF08314">
    <property type="entry name" value="Sec39"/>
    <property type="match status" value="1"/>
</dbReference>
<dbReference type="PROSITE" id="PS00616">
    <property type="entry name" value="HIS_ACID_PHOSPHAT_1"/>
    <property type="match status" value="1"/>
</dbReference>
<sequence length="1126" mass="129091">MIPTIFLLVFLLSNVSDSFVTGGKVLNVQALWRHGDRSPVGTYPTDPHQESSWTVSWGELTTKGMEQHYKQGLKLKREYIDNLNFISPNYTSKQILIRSTDSKRTLASAYSNLAGFFSDSEGTSPSEKKWPMNWTPVPVHTVSQKDDLLLSPFAHCPRRVYLHNMRFSKKDFQELLDRNKDLFDLIRKHAEIEISDFFRLVSFANGLYIEKLYNLPLPSWITEDVYNRSLSLSNEAFGFIVGLRPQLRHQGRCKQDQCTGHQSQRHVFGIDLGLDTADASNITFIWFVTGSQAELPCGATQLLSTKHGGIEETRVYCNISVIPPCRSCNFLPVANFVKRIENIMFSVNNRGRTTLLGLSTAWDWLKELTNGALGQPMEQLKSAAVDQRFDFTLHEMRNVTFEDSLQKMLRRREYDAAIDLSTEFGEEVDIVYKQKWIDRPQDYSKEFVMESLSQISDYSFVFTECCSNTNRSPEIQEIVLELLQSLCDHVDHHDRFIIYHYKRVWDIFMANEAPKVDCYLHFRRKSLLLIACSIAEEFDKDILRSILTANFEVLKPYILQIIGLIPESINPKLYESFLPRNASDLFEDIRRNSGQQKKYPYLDEHRDSASVKQLNFDLSETGFELAHRNAEDWFRERVFAIDQDSGNVDIMSKLLELAIERGFTQMREMHTEVEFYRDMVLFCGTNMSLESFSVTTSKKVVALLGKHLTEDDVCANIDRLISLFEHLKKSGRSEDVAADVVDLIALFSEKSLKLLGAVKERHRKYVSEEALVRCFCLFEATGDPLIAASKRLGIASNFISALEVFNAHGFHPRYEPVHKSLESDVSVEQILIQFFSSAKPETSADWIRLRDNAFKVRDLIYSEVMEKNTVLRLLAFKMLLIEDDSEVYNLQKCPTDVVLSFDPERKAQEKLSAAESIAVLIDLSRDYWNNAQPDINDPNLKKARQVLEIVPDKFKTVSMREYIRQLDVVECALRLGCTKLPVNIRFTEPEDLISECVQIGTNYKKVLKCAELALLLGFHNPKATAMELCAEQALKAKDEKVLTTYVERLASSAKGLSNICGVCIEILQSPYLKNMRNELMSCALLNCPLNEINSTLQLIGEMENEDPSKCLRLSRTRITRKNLSRF</sequence>
<dbReference type="GO" id="GO:0006890">
    <property type="term" value="P:retrograde vesicle-mediated transport, Golgi to endoplasmic reticulum"/>
    <property type="evidence" value="ECO:0007669"/>
    <property type="project" value="InterPro"/>
</dbReference>
<dbReference type="SUPFAM" id="SSF53254">
    <property type="entry name" value="Phosphoglycerate mutase-like"/>
    <property type="match status" value="1"/>
</dbReference>
<dbReference type="GO" id="GO:0015031">
    <property type="term" value="P:protein transport"/>
    <property type="evidence" value="ECO:0007669"/>
    <property type="project" value="UniProtKB-KW"/>
</dbReference>
<dbReference type="PANTHER" id="PTHR15922:SF2">
    <property type="entry name" value="NBAS SUBUNIT OF NRZ TETHERING COMPLEX"/>
    <property type="match status" value="1"/>
</dbReference>
<dbReference type="InterPro" id="IPR000560">
    <property type="entry name" value="His_Pase_clade-2"/>
</dbReference>
<reference evidence="7 8" key="2">
    <citation type="journal article" date="2019" name="G3 (Bethesda)">
        <title>Hybrid Assembly of the Genome of the Entomopathogenic Nematode Steinernema carpocapsae Identifies the X-Chromosome.</title>
        <authorList>
            <person name="Serra L."/>
            <person name="Macchietto M."/>
            <person name="Macias-Munoz A."/>
            <person name="McGill C.J."/>
            <person name="Rodriguez I.M."/>
            <person name="Rodriguez B."/>
            <person name="Murad R."/>
            <person name="Mortazavi A."/>
        </authorList>
    </citation>
    <scope>NUCLEOTIDE SEQUENCE [LARGE SCALE GENOMIC DNA]</scope>
    <source>
        <strain evidence="7 8">ALL</strain>
    </source>
</reference>
<dbReference type="AlphaFoldDB" id="A0A4U5P9Q0"/>
<proteinExistence type="predicted"/>
<dbReference type="InterPro" id="IPR029033">
    <property type="entry name" value="His_PPase_superfam"/>
</dbReference>
<name>A0A4U5P9Q0_STECR</name>
<dbReference type="Gene3D" id="3.40.50.1240">
    <property type="entry name" value="Phosphoglycerate mutase-like"/>
    <property type="match status" value="1"/>
</dbReference>
<keyword evidence="8" id="KW-1185">Reference proteome</keyword>
<feature type="domain" description="Sec39" evidence="6">
    <location>
        <begin position="528"/>
        <end position="721"/>
    </location>
</feature>
<dbReference type="OrthoDB" id="19988at2759"/>
<dbReference type="PANTHER" id="PTHR15922">
    <property type="entry name" value="NEUROBLASTOMA-AMPLIFIED SEQUENCE"/>
    <property type="match status" value="1"/>
</dbReference>
<accession>A0A4U5P9Q0</accession>
<organism evidence="7 8">
    <name type="scientific">Steinernema carpocapsae</name>
    <name type="common">Entomopathogenic nematode</name>
    <dbReference type="NCBI Taxonomy" id="34508"/>
    <lineage>
        <taxon>Eukaryota</taxon>
        <taxon>Metazoa</taxon>
        <taxon>Ecdysozoa</taxon>
        <taxon>Nematoda</taxon>
        <taxon>Chromadorea</taxon>
        <taxon>Rhabditida</taxon>
        <taxon>Tylenchina</taxon>
        <taxon>Panagrolaimomorpha</taxon>
        <taxon>Strongyloidoidea</taxon>
        <taxon>Steinernematidae</taxon>
        <taxon>Steinernema</taxon>
    </lineage>
</organism>
<gene>
    <name evidence="7" type="ORF">L596_007544</name>
</gene>
<evidence type="ECO:0000256" key="2">
    <source>
        <dbReference type="ARBA" id="ARBA00022448"/>
    </source>
</evidence>